<evidence type="ECO:0000313" key="3">
    <source>
        <dbReference type="Proteomes" id="UP000569732"/>
    </source>
</evidence>
<gene>
    <name evidence="2" type="ORF">H0A36_26250</name>
</gene>
<evidence type="ECO:0000313" key="2">
    <source>
        <dbReference type="EMBL" id="NYZ69524.1"/>
    </source>
</evidence>
<dbReference type="InterPro" id="IPR010064">
    <property type="entry name" value="HK97-gp10_tail"/>
</dbReference>
<protein>
    <submittedName>
        <fullName evidence="2">HK97 gp10 family phage protein</fullName>
    </submittedName>
</protein>
<evidence type="ECO:0000256" key="1">
    <source>
        <dbReference type="SAM" id="Coils"/>
    </source>
</evidence>
<dbReference type="NCBIfam" id="TIGR01725">
    <property type="entry name" value="phge_HK97_gp10"/>
    <property type="match status" value="1"/>
</dbReference>
<feature type="coiled-coil region" evidence="1">
    <location>
        <begin position="3"/>
        <end position="30"/>
    </location>
</feature>
<accession>A0A853IHL7</accession>
<keyword evidence="1" id="KW-0175">Coiled coil</keyword>
<sequence>MKLDINLRDVEELTEQLRDVEEKLINRAVRQGLLEIIKPVKKQMKQNAPVDTGELKKAINHKSFAKDQFAVVYSGISQKKHQPSVVQKALAMEYGNERQKAKKPFIQPAVDQSNFSNAKQEVIELIEKRLDELLND</sequence>
<dbReference type="AlphaFoldDB" id="A0A853IHL7"/>
<dbReference type="Proteomes" id="UP000569732">
    <property type="component" value="Unassembled WGS sequence"/>
</dbReference>
<reference evidence="2 3" key="1">
    <citation type="submission" date="2020-07" db="EMBL/GenBank/DDBJ databases">
        <title>Endozoicomonas sp. nov., isolated from sediment.</title>
        <authorList>
            <person name="Gu T."/>
        </authorList>
    </citation>
    <scope>NUCLEOTIDE SEQUENCE [LARGE SCALE GENOMIC DNA]</scope>
    <source>
        <strain evidence="2 3">SM1973</strain>
    </source>
</reference>
<name>A0A853IHL7_9GAMM</name>
<organism evidence="2 3">
    <name type="scientific">Spartinivicinus marinus</name>
    <dbReference type="NCBI Taxonomy" id="2994442"/>
    <lineage>
        <taxon>Bacteria</taxon>
        <taxon>Pseudomonadati</taxon>
        <taxon>Pseudomonadota</taxon>
        <taxon>Gammaproteobacteria</taxon>
        <taxon>Oceanospirillales</taxon>
        <taxon>Zooshikellaceae</taxon>
        <taxon>Spartinivicinus</taxon>
    </lineage>
</organism>
<dbReference type="EMBL" id="JACCKB010000096">
    <property type="protein sequence ID" value="NYZ69524.1"/>
    <property type="molecule type" value="Genomic_DNA"/>
</dbReference>
<dbReference type="Pfam" id="PF04883">
    <property type="entry name" value="HK97-gp10_like"/>
    <property type="match status" value="1"/>
</dbReference>
<proteinExistence type="predicted"/>
<dbReference type="RefSeq" id="WP_180571508.1">
    <property type="nucleotide sequence ID" value="NZ_JACCKB010000096.1"/>
</dbReference>
<keyword evidence="3" id="KW-1185">Reference proteome</keyword>
<comment type="caution">
    <text evidence="2">The sequence shown here is derived from an EMBL/GenBank/DDBJ whole genome shotgun (WGS) entry which is preliminary data.</text>
</comment>